<dbReference type="NCBIfam" id="TIGR01098">
    <property type="entry name" value="3A0109s03R"/>
    <property type="match status" value="1"/>
</dbReference>
<name>A0A1H6F5H0_9GAMM</name>
<sequence length="284" mass="31823">MSYFQHRLLRCLLLGLLWFAPLGSWAEDTQDELVFGIHPYLSAQELFDKFGPLAEYLTQKTAKTVRIHVAKSYQDHLEDFIAGKVDFAYMGPSLYVQLLEKHETQQPLARLEIKGKPYFRGAIIVAGNSPIKNLVDLKGKHFAFGSPHSTMSHLVPRYMLIDAGVTAETLAAFKFIGNHESVALSVLMGEFDAGGVKEEVAHKYEAKGLKVLQWTPEISEHVFAARSNLPQGDVEALRDAMLQLKDTKVLKAIKKTLSGLVSVSNEDYDNLRIILTTLKQRNIP</sequence>
<organism evidence="4 5">
    <name type="scientific">Candidatus Venteria ishoeyi</name>
    <dbReference type="NCBI Taxonomy" id="1899563"/>
    <lineage>
        <taxon>Bacteria</taxon>
        <taxon>Pseudomonadati</taxon>
        <taxon>Pseudomonadota</taxon>
        <taxon>Gammaproteobacteria</taxon>
        <taxon>Thiotrichales</taxon>
        <taxon>Thiotrichaceae</taxon>
        <taxon>Venteria</taxon>
    </lineage>
</organism>
<evidence type="ECO:0000313" key="4">
    <source>
        <dbReference type="EMBL" id="SEH04529.1"/>
    </source>
</evidence>
<feature type="signal peptide" evidence="3">
    <location>
        <begin position="1"/>
        <end position="26"/>
    </location>
</feature>
<gene>
    <name evidence="4" type="primary">phnD_1</name>
    <name evidence="4" type="ORF">MBHS_00375</name>
</gene>
<dbReference type="Gene3D" id="3.40.190.10">
    <property type="entry name" value="Periplasmic binding protein-like II"/>
    <property type="match status" value="2"/>
</dbReference>
<reference evidence="4 5" key="1">
    <citation type="submission" date="2016-10" db="EMBL/GenBank/DDBJ databases">
        <authorList>
            <person name="de Groot N.N."/>
        </authorList>
    </citation>
    <scope>NUCLEOTIDE SEQUENCE [LARGE SCALE GENOMIC DNA]</scope>
    <source>
        <strain evidence="4">MBHS1</strain>
    </source>
</reference>
<keyword evidence="2 3" id="KW-0732">Signal</keyword>
<evidence type="ECO:0000256" key="2">
    <source>
        <dbReference type="ARBA" id="ARBA00022729"/>
    </source>
</evidence>
<dbReference type="Pfam" id="PF12974">
    <property type="entry name" value="Phosphonate-bd"/>
    <property type="match status" value="1"/>
</dbReference>
<accession>A0A1H6F5H0</accession>
<dbReference type="PANTHER" id="PTHR35841:SF1">
    <property type="entry name" value="PHOSPHONATES-BINDING PERIPLASMIC PROTEIN"/>
    <property type="match status" value="1"/>
</dbReference>
<dbReference type="InterPro" id="IPR005770">
    <property type="entry name" value="PhnD"/>
</dbReference>
<feature type="chain" id="PRO_5014951857" evidence="3">
    <location>
        <begin position="27"/>
        <end position="284"/>
    </location>
</feature>
<evidence type="ECO:0000256" key="1">
    <source>
        <dbReference type="ARBA" id="ARBA00007162"/>
    </source>
</evidence>
<dbReference type="RefSeq" id="WP_177428142.1">
    <property type="nucleotide sequence ID" value="NZ_FMSV02000059.1"/>
</dbReference>
<comment type="similarity">
    <text evidence="1">Belongs to the phosphate/phosphite/phosphonate binding protein family.</text>
</comment>
<evidence type="ECO:0000256" key="3">
    <source>
        <dbReference type="SAM" id="SignalP"/>
    </source>
</evidence>
<dbReference type="SUPFAM" id="SSF53850">
    <property type="entry name" value="Periplasmic binding protein-like II"/>
    <property type="match status" value="1"/>
</dbReference>
<protein>
    <submittedName>
        <fullName evidence="4">Phosphate-import protein PhnD</fullName>
    </submittedName>
</protein>
<keyword evidence="5" id="KW-1185">Reference proteome</keyword>
<dbReference type="GO" id="GO:0055085">
    <property type="term" value="P:transmembrane transport"/>
    <property type="evidence" value="ECO:0007669"/>
    <property type="project" value="InterPro"/>
</dbReference>
<dbReference type="Proteomes" id="UP000236724">
    <property type="component" value="Unassembled WGS sequence"/>
</dbReference>
<dbReference type="GO" id="GO:0043190">
    <property type="term" value="C:ATP-binding cassette (ABC) transporter complex"/>
    <property type="evidence" value="ECO:0007669"/>
    <property type="project" value="InterPro"/>
</dbReference>
<dbReference type="EMBL" id="FMSV02000059">
    <property type="protein sequence ID" value="SEH04529.1"/>
    <property type="molecule type" value="Genomic_DNA"/>
</dbReference>
<dbReference type="PANTHER" id="PTHR35841">
    <property type="entry name" value="PHOSPHONATES-BINDING PERIPLASMIC PROTEIN"/>
    <property type="match status" value="1"/>
</dbReference>
<proteinExistence type="inferred from homology"/>
<dbReference type="AlphaFoldDB" id="A0A1H6F5H0"/>
<evidence type="ECO:0000313" key="5">
    <source>
        <dbReference type="Proteomes" id="UP000236724"/>
    </source>
</evidence>